<dbReference type="InterPro" id="IPR050482">
    <property type="entry name" value="Sensor_HK_TwoCompSys"/>
</dbReference>
<feature type="transmembrane region" description="Helical" evidence="3">
    <location>
        <begin position="14"/>
        <end position="33"/>
    </location>
</feature>
<proteinExistence type="predicted"/>
<reference evidence="5" key="1">
    <citation type="submission" date="2013-08" db="EMBL/GenBank/DDBJ databases">
        <authorList>
            <person name="Mendez C."/>
            <person name="Richter M."/>
            <person name="Ferrer M."/>
            <person name="Sanchez J."/>
        </authorList>
    </citation>
    <scope>NUCLEOTIDE SEQUENCE</scope>
</reference>
<feature type="transmembrane region" description="Helical" evidence="3">
    <location>
        <begin position="48"/>
        <end position="67"/>
    </location>
</feature>
<feature type="transmembrane region" description="Helical" evidence="3">
    <location>
        <begin position="102"/>
        <end position="118"/>
    </location>
</feature>
<dbReference type="PANTHER" id="PTHR24421:SF59">
    <property type="entry name" value="OXYGEN SENSOR HISTIDINE KINASE NREB"/>
    <property type="match status" value="1"/>
</dbReference>
<comment type="caution">
    <text evidence="5">The sequence shown here is derived from an EMBL/GenBank/DDBJ whole genome shotgun (WGS) entry which is preliminary data.</text>
</comment>
<dbReference type="SUPFAM" id="SSF55874">
    <property type="entry name" value="ATPase domain of HSP90 chaperone/DNA topoisomerase II/histidine kinase"/>
    <property type="match status" value="1"/>
</dbReference>
<feature type="transmembrane region" description="Helical" evidence="3">
    <location>
        <begin position="79"/>
        <end position="96"/>
    </location>
</feature>
<evidence type="ECO:0000256" key="2">
    <source>
        <dbReference type="ARBA" id="ARBA00022777"/>
    </source>
</evidence>
<dbReference type="EMBL" id="AUZZ01001404">
    <property type="protein sequence ID" value="EQD64452.1"/>
    <property type="molecule type" value="Genomic_DNA"/>
</dbReference>
<dbReference type="InterPro" id="IPR011712">
    <property type="entry name" value="Sig_transdc_His_kin_sub3_dim/P"/>
</dbReference>
<dbReference type="GO" id="GO:0046983">
    <property type="term" value="F:protein dimerization activity"/>
    <property type="evidence" value="ECO:0007669"/>
    <property type="project" value="InterPro"/>
</dbReference>
<keyword evidence="2" id="KW-0418">Kinase</keyword>
<dbReference type="GO" id="GO:0016020">
    <property type="term" value="C:membrane"/>
    <property type="evidence" value="ECO:0007669"/>
    <property type="project" value="InterPro"/>
</dbReference>
<evidence type="ECO:0000256" key="1">
    <source>
        <dbReference type="ARBA" id="ARBA00022679"/>
    </source>
</evidence>
<evidence type="ECO:0000259" key="4">
    <source>
        <dbReference type="Pfam" id="PF07730"/>
    </source>
</evidence>
<accession>T1B3I8</accession>
<protein>
    <submittedName>
        <fullName evidence="5">Two-component system sensor protein</fullName>
    </submittedName>
</protein>
<reference evidence="5" key="2">
    <citation type="journal article" date="2014" name="ISME J.">
        <title>Microbial stratification in low pH oxic and suboxic macroscopic growths along an acid mine drainage.</title>
        <authorList>
            <person name="Mendez-Garcia C."/>
            <person name="Mesa V."/>
            <person name="Sprenger R.R."/>
            <person name="Richter M."/>
            <person name="Diez M.S."/>
            <person name="Solano J."/>
            <person name="Bargiela R."/>
            <person name="Golyshina O.V."/>
            <person name="Manteca A."/>
            <person name="Ramos J.L."/>
            <person name="Gallego J.R."/>
            <person name="Llorente I."/>
            <person name="Martins Dos Santos V.A."/>
            <person name="Jensen O.N."/>
            <person name="Pelaez A.I."/>
            <person name="Sanchez J."/>
            <person name="Ferrer M."/>
        </authorList>
    </citation>
    <scope>NUCLEOTIDE SEQUENCE</scope>
</reference>
<dbReference type="PANTHER" id="PTHR24421">
    <property type="entry name" value="NITRATE/NITRITE SENSOR PROTEIN NARX-RELATED"/>
    <property type="match status" value="1"/>
</dbReference>
<dbReference type="Gene3D" id="3.30.565.10">
    <property type="entry name" value="Histidine kinase-like ATPase, C-terminal domain"/>
    <property type="match status" value="1"/>
</dbReference>
<dbReference type="Pfam" id="PF07730">
    <property type="entry name" value="HisKA_3"/>
    <property type="match status" value="1"/>
</dbReference>
<keyword evidence="1" id="KW-0808">Transferase</keyword>
<dbReference type="InterPro" id="IPR036890">
    <property type="entry name" value="HATPase_C_sf"/>
</dbReference>
<keyword evidence="3" id="KW-0472">Membrane</keyword>
<keyword evidence="3" id="KW-1133">Transmembrane helix</keyword>
<keyword evidence="3" id="KW-0812">Transmembrane</keyword>
<evidence type="ECO:0000256" key="3">
    <source>
        <dbReference type="SAM" id="Phobius"/>
    </source>
</evidence>
<feature type="domain" description="Signal transduction histidine kinase subgroup 3 dimerisation and phosphoacceptor" evidence="4">
    <location>
        <begin position="202"/>
        <end position="264"/>
    </location>
</feature>
<dbReference type="AlphaFoldDB" id="T1B3I8"/>
<dbReference type="CDD" id="cd16917">
    <property type="entry name" value="HATPase_UhpB-NarQ-NarX-like"/>
    <property type="match status" value="1"/>
</dbReference>
<organism evidence="5">
    <name type="scientific">mine drainage metagenome</name>
    <dbReference type="NCBI Taxonomy" id="410659"/>
    <lineage>
        <taxon>unclassified sequences</taxon>
        <taxon>metagenomes</taxon>
        <taxon>ecological metagenomes</taxon>
    </lineage>
</organism>
<evidence type="ECO:0000313" key="5">
    <source>
        <dbReference type="EMBL" id="EQD64452.1"/>
    </source>
</evidence>
<feature type="transmembrane region" description="Helical" evidence="3">
    <location>
        <begin position="125"/>
        <end position="147"/>
    </location>
</feature>
<dbReference type="Gene3D" id="1.20.5.1930">
    <property type="match status" value="1"/>
</dbReference>
<gene>
    <name evidence="5" type="ORF">B2A_01995</name>
</gene>
<name>T1B3I8_9ZZZZ</name>
<dbReference type="GO" id="GO:0000155">
    <property type="term" value="F:phosphorelay sensor kinase activity"/>
    <property type="evidence" value="ECO:0007669"/>
    <property type="project" value="InterPro"/>
</dbReference>
<sequence length="392" mass="43003">MSRMRWPAINHTRLLRYTGLFTYLCTGIPLLRVDWTLERVSGLSHPDVGLVLLLLCYVLFGIVYWLLTWRLGSRRHPALKILGLGVLTATAIGVGWFSHSGLSALLLVVVAVVLPWTLPLPIGIAWLVLQNLALIPVFVGFPGFGWGTATLQAALYLGFATLMFVTSMVARQQDDAREEQRRLNSELRATRALLAESSRIGERMRIARELHDLLGHHLTALTLNLEVASHRVAAAEVGPVRQAQAIAKQLLGDVREVVSELRQGEALDLSQALRSLIEGVPTLKVHLDLPPAFSVDEPQRAQVLLRTVQEILTNTARHAGARNLWLSFSRTEAGELKLDARDDGRGAGTIRPGNGLNGMRERLAAAGGRLLISAEPGHGFALSAWLPMEKTL</sequence>